<evidence type="ECO:0000256" key="4">
    <source>
        <dbReference type="ARBA" id="ARBA00023235"/>
    </source>
</evidence>
<dbReference type="GO" id="GO:0016853">
    <property type="term" value="F:isomerase activity"/>
    <property type="evidence" value="ECO:0007669"/>
    <property type="project" value="UniProtKB-KW"/>
</dbReference>
<dbReference type="PANTHER" id="PTHR43811">
    <property type="entry name" value="FKBP-TYPE PEPTIDYL-PROLYL CIS-TRANS ISOMERASE FKPA"/>
    <property type="match status" value="1"/>
</dbReference>
<dbReference type="Pfam" id="PF00254">
    <property type="entry name" value="FKBP_C"/>
    <property type="match status" value="1"/>
</dbReference>
<evidence type="ECO:0000256" key="7">
    <source>
        <dbReference type="SAM" id="SignalP"/>
    </source>
</evidence>
<name>A0ABQ5Q3I8_9BACT</name>
<dbReference type="EC" id="5.2.1.8" evidence="6"/>
<dbReference type="InterPro" id="IPR046357">
    <property type="entry name" value="PPIase_dom_sf"/>
</dbReference>
<reference evidence="9 10" key="1">
    <citation type="journal article" date="2023" name="Antonie Van Leeuwenhoek">
        <title>Mesoterricola silvestris gen. nov., sp. nov., Mesoterricola sediminis sp. nov., Geothrix oryzae sp. nov., Geothrix edaphica sp. nov., Geothrix rubra sp. nov., and Geothrix limicola sp. nov., six novel members of Acidobacteriota isolated from soils.</title>
        <authorList>
            <person name="Itoh H."/>
            <person name="Sugisawa Y."/>
            <person name="Mise K."/>
            <person name="Xu Z."/>
            <person name="Kuniyasu M."/>
            <person name="Ushijima N."/>
            <person name="Kawano K."/>
            <person name="Kobayashi E."/>
            <person name="Shiratori Y."/>
            <person name="Masuda Y."/>
            <person name="Senoo K."/>
        </authorList>
    </citation>
    <scope>NUCLEOTIDE SEQUENCE [LARGE SCALE GENOMIC DNA]</scope>
    <source>
        <strain evidence="9 10">Red803</strain>
    </source>
</reference>
<dbReference type="Proteomes" id="UP001165089">
    <property type="component" value="Unassembled WGS sequence"/>
</dbReference>
<protein>
    <recommendedName>
        <fullName evidence="6">Peptidyl-prolyl cis-trans isomerase</fullName>
        <ecNumber evidence="6">5.2.1.8</ecNumber>
    </recommendedName>
</protein>
<evidence type="ECO:0000256" key="1">
    <source>
        <dbReference type="ARBA" id="ARBA00000971"/>
    </source>
</evidence>
<comment type="catalytic activity">
    <reaction evidence="1 5 6">
        <text>[protein]-peptidylproline (omega=180) = [protein]-peptidylproline (omega=0)</text>
        <dbReference type="Rhea" id="RHEA:16237"/>
        <dbReference type="Rhea" id="RHEA-COMP:10747"/>
        <dbReference type="Rhea" id="RHEA-COMP:10748"/>
        <dbReference type="ChEBI" id="CHEBI:83833"/>
        <dbReference type="ChEBI" id="CHEBI:83834"/>
        <dbReference type="EC" id="5.2.1.8"/>
    </reaction>
</comment>
<feature type="signal peptide" evidence="7">
    <location>
        <begin position="1"/>
        <end position="21"/>
    </location>
</feature>
<evidence type="ECO:0000313" key="9">
    <source>
        <dbReference type="EMBL" id="GLH69279.1"/>
    </source>
</evidence>
<proteinExistence type="inferred from homology"/>
<dbReference type="InterPro" id="IPR001179">
    <property type="entry name" value="PPIase_FKBP_dom"/>
</dbReference>
<dbReference type="RefSeq" id="WP_285723198.1">
    <property type="nucleotide sequence ID" value="NZ_BSDD01000001.1"/>
</dbReference>
<evidence type="ECO:0000313" key="10">
    <source>
        <dbReference type="Proteomes" id="UP001165089"/>
    </source>
</evidence>
<keyword evidence="3 5" id="KW-0697">Rotamase</keyword>
<gene>
    <name evidence="9" type="primary">fbp</name>
    <name evidence="9" type="ORF">GETHPA_08120</name>
</gene>
<dbReference type="PANTHER" id="PTHR43811:SF19">
    <property type="entry name" value="39 KDA FK506-BINDING NUCLEAR PROTEIN"/>
    <property type="match status" value="1"/>
</dbReference>
<dbReference type="EMBL" id="BSDD01000001">
    <property type="protein sequence ID" value="GLH69279.1"/>
    <property type="molecule type" value="Genomic_DNA"/>
</dbReference>
<evidence type="ECO:0000256" key="6">
    <source>
        <dbReference type="RuleBase" id="RU003915"/>
    </source>
</evidence>
<accession>A0ABQ5Q3I8</accession>
<evidence type="ECO:0000256" key="3">
    <source>
        <dbReference type="ARBA" id="ARBA00023110"/>
    </source>
</evidence>
<keyword evidence="10" id="KW-1185">Reference proteome</keyword>
<sequence>MIRNPMLVAGLALASLLSAHGAKGPSTRLPSKLIQTKSGLKYADLVQGTGPSPKVGQGCVVEYQGWVARGRRKGKLFVDSRARGYPAEFPFGVGRVIKGWDEGLATMKAGGRRLLVVPPALGYTAREAGTDIPPGSTLIFELELVALR</sequence>
<feature type="chain" id="PRO_5046970055" description="Peptidyl-prolyl cis-trans isomerase" evidence="7">
    <location>
        <begin position="22"/>
        <end position="148"/>
    </location>
</feature>
<keyword evidence="7" id="KW-0732">Signal</keyword>
<dbReference type="Gene3D" id="3.10.50.40">
    <property type="match status" value="1"/>
</dbReference>
<keyword evidence="4 5" id="KW-0413">Isomerase</keyword>
<feature type="domain" description="PPIase FKBP-type" evidence="8">
    <location>
        <begin position="56"/>
        <end position="148"/>
    </location>
</feature>
<evidence type="ECO:0000256" key="2">
    <source>
        <dbReference type="ARBA" id="ARBA00006577"/>
    </source>
</evidence>
<organism evidence="9 10">
    <name type="scientific">Geothrix rubra</name>
    <dbReference type="NCBI Taxonomy" id="2927977"/>
    <lineage>
        <taxon>Bacteria</taxon>
        <taxon>Pseudomonadati</taxon>
        <taxon>Acidobacteriota</taxon>
        <taxon>Holophagae</taxon>
        <taxon>Holophagales</taxon>
        <taxon>Holophagaceae</taxon>
        <taxon>Geothrix</taxon>
    </lineage>
</organism>
<evidence type="ECO:0000259" key="8">
    <source>
        <dbReference type="PROSITE" id="PS50059"/>
    </source>
</evidence>
<comment type="similarity">
    <text evidence="2 6">Belongs to the FKBP-type PPIase family.</text>
</comment>
<dbReference type="SUPFAM" id="SSF54534">
    <property type="entry name" value="FKBP-like"/>
    <property type="match status" value="1"/>
</dbReference>
<dbReference type="PROSITE" id="PS50059">
    <property type="entry name" value="FKBP_PPIASE"/>
    <property type="match status" value="1"/>
</dbReference>
<evidence type="ECO:0000256" key="5">
    <source>
        <dbReference type="PROSITE-ProRule" id="PRU00277"/>
    </source>
</evidence>
<comment type="caution">
    <text evidence="9">The sequence shown here is derived from an EMBL/GenBank/DDBJ whole genome shotgun (WGS) entry which is preliminary data.</text>
</comment>